<evidence type="ECO:0000256" key="2">
    <source>
        <dbReference type="ARBA" id="ARBA00009441"/>
    </source>
</evidence>
<comment type="similarity">
    <text evidence="2 9">Belongs to the RecN family.</text>
</comment>
<proteinExistence type="inferred from homology"/>
<keyword evidence="5 9" id="KW-0227">DNA damage</keyword>
<dbReference type="EMBL" id="MFKF01000328">
    <property type="protein sequence ID" value="OGG46265.1"/>
    <property type="molecule type" value="Genomic_DNA"/>
</dbReference>
<evidence type="ECO:0000256" key="8">
    <source>
        <dbReference type="ARBA" id="ARBA00033408"/>
    </source>
</evidence>
<feature type="domain" description="RecF/RecN/SMC N-terminal" evidence="11">
    <location>
        <begin position="2"/>
        <end position="522"/>
    </location>
</feature>
<evidence type="ECO:0000256" key="1">
    <source>
        <dbReference type="ARBA" id="ARBA00003618"/>
    </source>
</evidence>
<dbReference type="PIRSF" id="PIRSF003128">
    <property type="entry name" value="RecN"/>
    <property type="match status" value="1"/>
</dbReference>
<comment type="caution">
    <text evidence="12">The sequence shown here is derived from an EMBL/GenBank/DDBJ whole genome shotgun (WGS) entry which is preliminary data.</text>
</comment>
<dbReference type="GO" id="GO:0043590">
    <property type="term" value="C:bacterial nucleoid"/>
    <property type="evidence" value="ECO:0007669"/>
    <property type="project" value="TreeGrafter"/>
</dbReference>
<evidence type="ECO:0000256" key="9">
    <source>
        <dbReference type="PIRNR" id="PIRNR003128"/>
    </source>
</evidence>
<reference evidence="12 13" key="1">
    <citation type="journal article" date="2016" name="Nat. Commun.">
        <title>Thousands of microbial genomes shed light on interconnected biogeochemical processes in an aquifer system.</title>
        <authorList>
            <person name="Anantharaman K."/>
            <person name="Brown C.T."/>
            <person name="Hug L.A."/>
            <person name="Sharon I."/>
            <person name="Castelle C.J."/>
            <person name="Probst A.J."/>
            <person name="Thomas B.C."/>
            <person name="Singh A."/>
            <person name="Wilkins M.J."/>
            <person name="Karaoz U."/>
            <person name="Brodie E.L."/>
            <person name="Williams K.H."/>
            <person name="Hubbard S.S."/>
            <person name="Banfield J.F."/>
        </authorList>
    </citation>
    <scope>NUCLEOTIDE SEQUENCE [LARGE SCALE GENOMIC DNA]</scope>
    <source>
        <strain evidence="13">RIFCSPLOWO2_12_FULL_64_10</strain>
    </source>
</reference>
<evidence type="ECO:0000313" key="13">
    <source>
        <dbReference type="Proteomes" id="UP000178606"/>
    </source>
</evidence>
<evidence type="ECO:0000256" key="7">
    <source>
        <dbReference type="ARBA" id="ARBA00023204"/>
    </source>
</evidence>
<dbReference type="Pfam" id="PF02463">
    <property type="entry name" value="SMC_N"/>
    <property type="match status" value="1"/>
</dbReference>
<evidence type="ECO:0000256" key="3">
    <source>
        <dbReference type="ARBA" id="ARBA00021315"/>
    </source>
</evidence>
<dbReference type="InterPro" id="IPR027417">
    <property type="entry name" value="P-loop_NTPase"/>
</dbReference>
<evidence type="ECO:0000313" key="12">
    <source>
        <dbReference type="EMBL" id="OGG46265.1"/>
    </source>
</evidence>
<evidence type="ECO:0000256" key="5">
    <source>
        <dbReference type="ARBA" id="ARBA00022763"/>
    </source>
</evidence>
<dbReference type="GO" id="GO:0005524">
    <property type="term" value="F:ATP binding"/>
    <property type="evidence" value="ECO:0007669"/>
    <property type="project" value="UniProtKB-KW"/>
</dbReference>
<sequence length="566" mass="61778">MLRRLHIVNYALIEDVEIEFGPRLNIITGETGAGKSILIGALGLLLGARAHPEMVRTGAERCLADGVFDLSPKHACLPLLADMGVDAADGELILRREVTAEGRGRSFVNGVAVPVHALKQIGKRLVDLHGQHDHQSLLDTERHLDFLDGFDGATGLVEQAGDAYRALVEAERAMGGLRARAEDLKERRDFQAFQVEEIRAADPQPGEDERLEQERSVLENAERLAEEASQLADLLYQAEDSVVDRLGQVSRLAEDIARMDASLAGKAEEIRSLLYGAEEAGRFFVSYAQGVEANPARLQEVEDRLALLSRLKKKYGGTLAEAIARGEALGRDLALSNRIDEELASAEREVSQRRAAFSALCASLSTRRREAAGRLAKAIEAALLDLGMARAAFRVELSRMESPTGAAEIEGVRCEAGPRGADRAEFYLSTNPGEDIRPLAKVASGGEISRIMLAMKGVLAGTDSVQVLIFDEIDIGISGRIAEVVGRKLKSLSRAYQTVSITHLPQIAKMADRHFSVYKETRRSRTVTRVRLLEGDERAQELAKLMGGLKVSKLTLKHAEEMLKTP</sequence>
<keyword evidence="10" id="KW-0175">Coiled coil</keyword>
<dbReference type="GO" id="GO:0006281">
    <property type="term" value="P:DNA repair"/>
    <property type="evidence" value="ECO:0007669"/>
    <property type="project" value="UniProtKB-KW"/>
</dbReference>
<evidence type="ECO:0000256" key="10">
    <source>
        <dbReference type="SAM" id="Coils"/>
    </source>
</evidence>
<gene>
    <name evidence="12" type="ORF">A3F84_07915</name>
</gene>
<dbReference type="CDD" id="cd03241">
    <property type="entry name" value="ABC_RecN"/>
    <property type="match status" value="2"/>
</dbReference>
<dbReference type="GO" id="GO:0009432">
    <property type="term" value="P:SOS response"/>
    <property type="evidence" value="ECO:0007669"/>
    <property type="project" value="TreeGrafter"/>
</dbReference>
<dbReference type="NCBIfam" id="TIGR00634">
    <property type="entry name" value="recN"/>
    <property type="match status" value="1"/>
</dbReference>
<organism evidence="12 13">
    <name type="scientific">Handelsmanbacteria sp. (strain RIFCSPLOWO2_12_FULL_64_10)</name>
    <dbReference type="NCBI Taxonomy" id="1817868"/>
    <lineage>
        <taxon>Bacteria</taxon>
        <taxon>Candidatus Handelsmaniibacteriota</taxon>
    </lineage>
</organism>
<evidence type="ECO:0000256" key="4">
    <source>
        <dbReference type="ARBA" id="ARBA00022741"/>
    </source>
</evidence>
<dbReference type="FunFam" id="3.40.50.300:FF:000319">
    <property type="entry name" value="DNA repair protein RecN"/>
    <property type="match status" value="1"/>
</dbReference>
<comment type="function">
    <text evidence="1 9">May be involved in recombinational repair of damaged DNA.</text>
</comment>
<accession>A0A1F6CAN5</accession>
<protein>
    <recommendedName>
        <fullName evidence="3 9">DNA repair protein RecN</fullName>
    </recommendedName>
    <alternativeName>
        <fullName evidence="8 9">Recombination protein N</fullName>
    </alternativeName>
</protein>
<dbReference type="InterPro" id="IPR003395">
    <property type="entry name" value="RecF/RecN/SMC_N"/>
</dbReference>
<dbReference type="PANTHER" id="PTHR11059:SF0">
    <property type="entry name" value="DNA REPAIR PROTEIN RECN"/>
    <property type="match status" value="1"/>
</dbReference>
<name>A0A1F6CAN5_HANXR</name>
<evidence type="ECO:0000259" key="11">
    <source>
        <dbReference type="Pfam" id="PF02463"/>
    </source>
</evidence>
<dbReference type="Proteomes" id="UP000178606">
    <property type="component" value="Unassembled WGS sequence"/>
</dbReference>
<dbReference type="PANTHER" id="PTHR11059">
    <property type="entry name" value="DNA REPAIR PROTEIN RECN"/>
    <property type="match status" value="1"/>
</dbReference>
<dbReference type="GO" id="GO:0006310">
    <property type="term" value="P:DNA recombination"/>
    <property type="evidence" value="ECO:0007669"/>
    <property type="project" value="InterPro"/>
</dbReference>
<keyword evidence="6" id="KW-0067">ATP-binding</keyword>
<dbReference type="AlphaFoldDB" id="A0A1F6CAN5"/>
<feature type="coiled-coil region" evidence="10">
    <location>
        <begin position="167"/>
        <end position="238"/>
    </location>
</feature>
<dbReference type="Gene3D" id="3.40.50.300">
    <property type="entry name" value="P-loop containing nucleotide triphosphate hydrolases"/>
    <property type="match status" value="2"/>
</dbReference>
<dbReference type="SUPFAM" id="SSF52540">
    <property type="entry name" value="P-loop containing nucleoside triphosphate hydrolases"/>
    <property type="match status" value="2"/>
</dbReference>
<keyword evidence="4" id="KW-0547">Nucleotide-binding</keyword>
<keyword evidence="7 9" id="KW-0234">DNA repair</keyword>
<dbReference type="InterPro" id="IPR004604">
    <property type="entry name" value="DNA_recomb/repair_RecN"/>
</dbReference>
<evidence type="ECO:0000256" key="6">
    <source>
        <dbReference type="ARBA" id="ARBA00022840"/>
    </source>
</evidence>